<protein>
    <submittedName>
        <fullName evidence="7">Efflux RND transporter periplasmic adaptor subunit</fullName>
    </submittedName>
</protein>
<dbReference type="Pfam" id="PF25876">
    <property type="entry name" value="HH_MFP_RND"/>
    <property type="match status" value="1"/>
</dbReference>
<dbReference type="InterPro" id="IPR058627">
    <property type="entry name" value="MdtA-like_C"/>
</dbReference>
<accession>A0ABR7CM43</accession>
<name>A0ABR7CM43_9BACT</name>
<dbReference type="PROSITE" id="PS51257">
    <property type="entry name" value="PROKAR_LIPOPROTEIN"/>
    <property type="match status" value="1"/>
</dbReference>
<dbReference type="SUPFAM" id="SSF111369">
    <property type="entry name" value="HlyD-like secretion proteins"/>
    <property type="match status" value="1"/>
</dbReference>
<dbReference type="Pfam" id="PF25917">
    <property type="entry name" value="BSH_RND"/>
    <property type="match status" value="1"/>
</dbReference>
<feature type="domain" description="Multidrug resistance protein MdtA-like alpha-helical hairpin" evidence="4">
    <location>
        <begin position="95"/>
        <end position="150"/>
    </location>
</feature>
<keyword evidence="3" id="KW-0813">Transport</keyword>
<dbReference type="EMBL" id="JACOOK010000002">
    <property type="protein sequence ID" value="MBC5616450.1"/>
    <property type="molecule type" value="Genomic_DNA"/>
</dbReference>
<gene>
    <name evidence="7" type="ORF">H8S08_05365</name>
</gene>
<dbReference type="PANTHER" id="PTHR30469:SF20">
    <property type="entry name" value="EFFLUX RND TRANSPORTER PERIPLASMIC ADAPTOR SUBUNIT"/>
    <property type="match status" value="1"/>
</dbReference>
<evidence type="ECO:0000256" key="1">
    <source>
        <dbReference type="ARBA" id="ARBA00004196"/>
    </source>
</evidence>
<dbReference type="Gene3D" id="2.40.50.100">
    <property type="match status" value="1"/>
</dbReference>
<dbReference type="Gene3D" id="2.40.30.170">
    <property type="match status" value="1"/>
</dbReference>
<dbReference type="PANTHER" id="PTHR30469">
    <property type="entry name" value="MULTIDRUG RESISTANCE PROTEIN MDTA"/>
    <property type="match status" value="1"/>
</dbReference>
<organism evidence="7 8">
    <name type="scientific">Alistipes hominis</name>
    <dbReference type="NCBI Taxonomy" id="2763015"/>
    <lineage>
        <taxon>Bacteria</taxon>
        <taxon>Pseudomonadati</taxon>
        <taxon>Bacteroidota</taxon>
        <taxon>Bacteroidia</taxon>
        <taxon>Bacteroidales</taxon>
        <taxon>Rikenellaceae</taxon>
        <taxon>Alistipes</taxon>
    </lineage>
</organism>
<dbReference type="InterPro" id="IPR058624">
    <property type="entry name" value="MdtA-like_HH"/>
</dbReference>
<evidence type="ECO:0000259" key="6">
    <source>
        <dbReference type="Pfam" id="PF25967"/>
    </source>
</evidence>
<comment type="subcellular location">
    <subcellularLocation>
        <location evidence="1">Cell envelope</location>
    </subcellularLocation>
</comment>
<reference evidence="7 8" key="1">
    <citation type="submission" date="2020-08" db="EMBL/GenBank/DDBJ databases">
        <title>Genome public.</title>
        <authorList>
            <person name="Liu C."/>
            <person name="Sun Q."/>
        </authorList>
    </citation>
    <scope>NUCLEOTIDE SEQUENCE [LARGE SCALE GENOMIC DNA]</scope>
    <source>
        <strain evidence="7 8">New-7</strain>
    </source>
</reference>
<comment type="caution">
    <text evidence="7">The sequence shown here is derived from an EMBL/GenBank/DDBJ whole genome shotgun (WGS) entry which is preliminary data.</text>
</comment>
<dbReference type="RefSeq" id="WP_101573571.1">
    <property type="nucleotide sequence ID" value="NZ_JACOOK010000002.1"/>
</dbReference>
<evidence type="ECO:0000259" key="5">
    <source>
        <dbReference type="Pfam" id="PF25917"/>
    </source>
</evidence>
<dbReference type="Gene3D" id="1.10.287.470">
    <property type="entry name" value="Helix hairpin bin"/>
    <property type="match status" value="1"/>
</dbReference>
<evidence type="ECO:0000313" key="7">
    <source>
        <dbReference type="EMBL" id="MBC5616450.1"/>
    </source>
</evidence>
<dbReference type="NCBIfam" id="TIGR01730">
    <property type="entry name" value="RND_mfp"/>
    <property type="match status" value="1"/>
</dbReference>
<dbReference type="InterPro" id="IPR006143">
    <property type="entry name" value="RND_pump_MFP"/>
</dbReference>
<dbReference type="Pfam" id="PF25967">
    <property type="entry name" value="RND-MFP_C"/>
    <property type="match status" value="1"/>
</dbReference>
<keyword evidence="8" id="KW-1185">Reference proteome</keyword>
<evidence type="ECO:0000259" key="4">
    <source>
        <dbReference type="Pfam" id="PF25876"/>
    </source>
</evidence>
<comment type="similarity">
    <text evidence="2">Belongs to the membrane fusion protein (MFP) (TC 8.A.1) family.</text>
</comment>
<evidence type="ECO:0000256" key="3">
    <source>
        <dbReference type="ARBA" id="ARBA00022448"/>
    </source>
</evidence>
<feature type="domain" description="Multidrug resistance protein MdtA-like barrel-sandwich hybrid" evidence="5">
    <location>
        <begin position="63"/>
        <end position="179"/>
    </location>
</feature>
<feature type="domain" description="Multidrug resistance protein MdtA-like C-terminal permuted SH3" evidence="6">
    <location>
        <begin position="277"/>
        <end position="334"/>
    </location>
</feature>
<proteinExistence type="inferred from homology"/>
<sequence length="346" mass="38227">MNAKLIFTAGILVSLQSCGHSGTQPAQQEIRPVKVYATQPLGSVDKDFAGMSVADDISNLAFRISGQILKMNVITGQSVKKGDVIAEINPREYSLQMEADKATYLTARSQMERNKRLLEKQAISRQDYEMADAAYVRAKSAYENSQTTLADTRLRAPFAGAVEKKYVDNYQQVMAGEPVVRLVNPITESVMFTMPESGLQTLKIPGIRFSVKFDNYPGVTFGARLKEYVQTSTQATGISVTLTLEGENLKKYDIAPGMSCMINLRVNNPDRPGLTAVPLTAVFERNDSNYVWTIDRERRTRLNRVELGEPIGSDMIAVESGLLPGDTVVTAGIYRINPNETVKIIK</sequence>
<dbReference type="Gene3D" id="2.40.420.20">
    <property type="match status" value="1"/>
</dbReference>
<dbReference type="Proteomes" id="UP000636891">
    <property type="component" value="Unassembled WGS sequence"/>
</dbReference>
<dbReference type="InterPro" id="IPR058625">
    <property type="entry name" value="MdtA-like_BSH"/>
</dbReference>
<evidence type="ECO:0000313" key="8">
    <source>
        <dbReference type="Proteomes" id="UP000636891"/>
    </source>
</evidence>
<evidence type="ECO:0000256" key="2">
    <source>
        <dbReference type="ARBA" id="ARBA00009477"/>
    </source>
</evidence>